<dbReference type="EMBL" id="CP009788">
    <property type="protein sequence ID" value="AJE02243.1"/>
    <property type="molecule type" value="Genomic_DNA"/>
</dbReference>
<feature type="domain" description="Metallo-beta-lactamase" evidence="2">
    <location>
        <begin position="22"/>
        <end position="212"/>
    </location>
</feature>
<dbReference type="InterPro" id="IPR036866">
    <property type="entry name" value="RibonucZ/Hydroxyglut_hydro"/>
</dbReference>
<dbReference type="HOGENOM" id="CLU_061385_0_0_7"/>
<dbReference type="Pfam" id="PF00753">
    <property type="entry name" value="Lactamase_B"/>
    <property type="match status" value="1"/>
</dbReference>
<dbReference type="PANTHER" id="PTHR42951">
    <property type="entry name" value="METALLO-BETA-LACTAMASE DOMAIN-CONTAINING"/>
    <property type="match status" value="1"/>
</dbReference>
<dbReference type="PANTHER" id="PTHR42951:SF4">
    <property type="entry name" value="ACYL-COENZYME A THIOESTERASE MBLAC2"/>
    <property type="match status" value="1"/>
</dbReference>
<dbReference type="GO" id="GO:0017001">
    <property type="term" value="P:antibiotic catabolic process"/>
    <property type="evidence" value="ECO:0007669"/>
    <property type="project" value="UniProtKB-ARBA"/>
</dbReference>
<accession>A0A0B5B6S6</accession>
<evidence type="ECO:0000313" key="3">
    <source>
        <dbReference type="EMBL" id="AJE02243.1"/>
    </source>
</evidence>
<comment type="similarity">
    <text evidence="1">Belongs to the metallo-beta-lactamase superfamily. Class-B beta-lactamase family.</text>
</comment>
<dbReference type="SMART" id="SM00849">
    <property type="entry name" value="Lactamase_B"/>
    <property type="match status" value="1"/>
</dbReference>
<evidence type="ECO:0000256" key="1">
    <source>
        <dbReference type="ARBA" id="ARBA00005250"/>
    </source>
</evidence>
<dbReference type="Proteomes" id="UP000057609">
    <property type="component" value="Chromosome"/>
</dbReference>
<sequence>MDHADLACIDLDLPSREGFRKFISSWLYRGDGFTVLVDPGPLSTVPWLCRELRRLGVERLDHILLTHIHIDHAGGTGALLREFPGAAVICHPEGIRHLVAPEKLWEGSRKVLGALAEAYGEIVPVPAERIGFAETIGPAGIRAFLTPGHAQHHCCYLLGDLLFAGEVAGVRCDVPGGIFMRPATPPRFVLEVALDSLDRMIALAPRRMVFAHYGVVETPLQHLRIARNQLLLWVRGVAETAAIEPARREEALVAWLLERDEQYRNECRLPQDIRARERYFLGNTLRGMMEYVDALSDGERQALGEMRPA</sequence>
<gene>
    <name evidence="3" type="ORF">GPICK_01600</name>
</gene>
<protein>
    <submittedName>
        <fullName evidence="3">Beta-lactamase</fullName>
    </submittedName>
</protein>
<evidence type="ECO:0000313" key="4">
    <source>
        <dbReference type="Proteomes" id="UP000057609"/>
    </source>
</evidence>
<dbReference type="InterPro" id="IPR001279">
    <property type="entry name" value="Metallo-B-lactamas"/>
</dbReference>
<reference evidence="3 4" key="1">
    <citation type="journal article" date="2015" name="Genome Announc.">
        <title>Complete Genome of Geobacter pickeringii G13T, a Metal-Reducing Isolate from Sedimentary Kaolin Deposits.</title>
        <authorList>
            <person name="Badalamenti J.P."/>
            <person name="Bond D.R."/>
        </authorList>
    </citation>
    <scope>NUCLEOTIDE SEQUENCE [LARGE SCALE GENOMIC DNA]</scope>
    <source>
        <strain evidence="3 4">G13</strain>
    </source>
</reference>
<dbReference type="AlphaFoldDB" id="A0A0B5B6S6"/>
<dbReference type="CDD" id="cd07726">
    <property type="entry name" value="ST1585-like_MBL-fold"/>
    <property type="match status" value="1"/>
</dbReference>
<dbReference type="RefSeq" id="WP_039739956.1">
    <property type="nucleotide sequence ID" value="NZ_CP009788.1"/>
</dbReference>
<dbReference type="InterPro" id="IPR037482">
    <property type="entry name" value="ST1585_MBL-fold"/>
</dbReference>
<proteinExistence type="inferred from homology"/>
<dbReference type="STRING" id="345632.GPICK_01600"/>
<dbReference type="InterPro" id="IPR050855">
    <property type="entry name" value="NDM-1-like"/>
</dbReference>
<dbReference type="OrthoDB" id="5443440at2"/>
<dbReference type="Gene3D" id="3.60.15.10">
    <property type="entry name" value="Ribonuclease Z/Hydroxyacylglutathione hydrolase-like"/>
    <property type="match status" value="1"/>
</dbReference>
<dbReference type="SUPFAM" id="SSF56281">
    <property type="entry name" value="Metallo-hydrolase/oxidoreductase"/>
    <property type="match status" value="1"/>
</dbReference>
<keyword evidence="4" id="KW-1185">Reference proteome</keyword>
<dbReference type="KEGG" id="gpi:GPICK_01600"/>
<name>A0A0B5B6S6_9BACT</name>
<organism evidence="3 4">
    <name type="scientific">Geobacter pickeringii</name>
    <dbReference type="NCBI Taxonomy" id="345632"/>
    <lineage>
        <taxon>Bacteria</taxon>
        <taxon>Pseudomonadati</taxon>
        <taxon>Thermodesulfobacteriota</taxon>
        <taxon>Desulfuromonadia</taxon>
        <taxon>Geobacterales</taxon>
        <taxon>Geobacteraceae</taxon>
        <taxon>Geobacter</taxon>
    </lineage>
</organism>
<evidence type="ECO:0000259" key="2">
    <source>
        <dbReference type="SMART" id="SM00849"/>
    </source>
</evidence>